<dbReference type="Proteomes" id="UP001333996">
    <property type="component" value="Unassembled WGS sequence"/>
</dbReference>
<feature type="compositionally biased region" description="Low complexity" evidence="1">
    <location>
        <begin position="1"/>
        <end position="17"/>
    </location>
</feature>
<sequence>MKIRRAPAGAALPGKAAVRGPTDRTVLDTEFEQAPLTRARGTGISTAQGGARRGRPFAVSEPVAGPVARGSRAVRAPGSPCPQGLFQPQGALPVVTAAWRPGALAVAPRRARAELRSRAQDD</sequence>
<keyword evidence="3" id="KW-1185">Reference proteome</keyword>
<evidence type="ECO:0000313" key="2">
    <source>
        <dbReference type="EMBL" id="MED7824576.1"/>
    </source>
</evidence>
<accession>A0ABU7FKD4</accession>
<dbReference type="RefSeq" id="WP_329509009.1">
    <property type="nucleotide sequence ID" value="NZ_BAAAYZ010000053.1"/>
</dbReference>
<protein>
    <submittedName>
        <fullName evidence="2">Uncharacterized protein</fullName>
    </submittedName>
</protein>
<name>A0ABU7FKD4_9ACTN</name>
<gene>
    <name evidence="2" type="ORF">VXC91_21940</name>
</gene>
<evidence type="ECO:0000256" key="1">
    <source>
        <dbReference type="SAM" id="MobiDB-lite"/>
    </source>
</evidence>
<reference evidence="2" key="1">
    <citation type="submission" date="2024-01" db="EMBL/GenBank/DDBJ databases">
        <title>First draft genome sequence data of TA4-1, the type strain of Gram-positive actinobacterium Streptomyces chiangmaiensis.</title>
        <authorList>
            <person name="Yasawong M."/>
            <person name="Nantapong N."/>
        </authorList>
    </citation>
    <scope>NUCLEOTIDE SEQUENCE</scope>
    <source>
        <strain evidence="2">TA4-1</strain>
    </source>
</reference>
<comment type="caution">
    <text evidence="2">The sequence shown here is derived from an EMBL/GenBank/DDBJ whole genome shotgun (WGS) entry which is preliminary data.</text>
</comment>
<proteinExistence type="predicted"/>
<evidence type="ECO:0000313" key="3">
    <source>
        <dbReference type="Proteomes" id="UP001333996"/>
    </source>
</evidence>
<feature type="region of interest" description="Disordered" evidence="1">
    <location>
        <begin position="41"/>
        <end position="64"/>
    </location>
</feature>
<feature type="region of interest" description="Disordered" evidence="1">
    <location>
        <begin position="1"/>
        <end position="22"/>
    </location>
</feature>
<organism evidence="2 3">
    <name type="scientific">Streptomyces chiangmaiensis</name>
    <dbReference type="NCBI Taxonomy" id="766497"/>
    <lineage>
        <taxon>Bacteria</taxon>
        <taxon>Bacillati</taxon>
        <taxon>Actinomycetota</taxon>
        <taxon>Actinomycetes</taxon>
        <taxon>Kitasatosporales</taxon>
        <taxon>Streptomycetaceae</taxon>
        <taxon>Streptomyces</taxon>
    </lineage>
</organism>
<dbReference type="EMBL" id="JAYWVC010000076">
    <property type="protein sequence ID" value="MED7824576.1"/>
    <property type="molecule type" value="Genomic_DNA"/>
</dbReference>